<evidence type="ECO:0000313" key="3">
    <source>
        <dbReference type="EMBL" id="SDN32983.1"/>
    </source>
</evidence>
<keyword evidence="1" id="KW-0500">Molybdenum</keyword>
<dbReference type="RefSeq" id="WP_218039641.1">
    <property type="nucleotide sequence ID" value="NZ_FNHB01000018.1"/>
</dbReference>
<dbReference type="CDD" id="cd03522">
    <property type="entry name" value="MoeA_like"/>
    <property type="match status" value="1"/>
</dbReference>
<protein>
    <recommendedName>
        <fullName evidence="1">Molybdopterin molybdenumtransferase</fullName>
        <ecNumber evidence="1">2.10.1.1</ecNumber>
    </recommendedName>
</protein>
<dbReference type="InterPro" id="IPR001453">
    <property type="entry name" value="MoaB/Mog_dom"/>
</dbReference>
<dbReference type="PANTHER" id="PTHR10192:SF28">
    <property type="entry name" value="MOLYBDOPTERIN MOLYBDENUMTRANSFERASE"/>
    <property type="match status" value="1"/>
</dbReference>
<reference evidence="3 4" key="1">
    <citation type="submission" date="2016-10" db="EMBL/GenBank/DDBJ databases">
        <authorList>
            <person name="de Groot N.N."/>
        </authorList>
    </citation>
    <scope>NUCLEOTIDE SEQUENCE [LARGE SCALE GENOMIC DNA]</scope>
    <source>
        <strain evidence="3 4">DSM 1736</strain>
    </source>
</reference>
<dbReference type="InterPro" id="IPR036425">
    <property type="entry name" value="MoaB/Mog-like_dom_sf"/>
</dbReference>
<name>A0A1H0AIT0_9FIRM</name>
<dbReference type="EC" id="2.10.1.1" evidence="1"/>
<dbReference type="UniPathway" id="UPA00344"/>
<dbReference type="GO" id="GO:0005829">
    <property type="term" value="C:cytosol"/>
    <property type="evidence" value="ECO:0007669"/>
    <property type="project" value="TreeGrafter"/>
</dbReference>
<evidence type="ECO:0000256" key="1">
    <source>
        <dbReference type="RuleBase" id="RU365090"/>
    </source>
</evidence>
<dbReference type="InterPro" id="IPR038987">
    <property type="entry name" value="MoeA-like"/>
</dbReference>
<comment type="similarity">
    <text evidence="1">Belongs to the MoeA family.</text>
</comment>
<sequence length="340" mass="35588">MKVKSVDVSEAVGMILGQDLTRIVPGEFKGVAFKKGHMIQEQDIPVMRSMGKNNVYVLKLGPDEIHENDAAATLAGLVAGRGLKGSEAAEGKVELKAERSGLLKVDADRLTQINLLTGVALATLHDGVLVKPDEVAAAVKIIPLALPAATLDKIAAICSGLPLVSVVPLSTQKAGLIITGNEVYDGLIQDRFAPVISQKLSALGSTITETVFLPDDKLRIAAAIEQLAGKNDLVIVTGGMSVDPDDVTPAAIRSTGAEVTVYGAPVLPGAMFMTAYLQGKPVLGIPACGMYARVTVLDVVLPKLLAGERIDRKYIAALGHGGLCRKCADGCRYPNCSFAK</sequence>
<dbReference type="Gene3D" id="3.40.980.10">
    <property type="entry name" value="MoaB/Mog-like domain"/>
    <property type="match status" value="1"/>
</dbReference>
<keyword evidence="4" id="KW-1185">Reference proteome</keyword>
<dbReference type="GO" id="GO:0061599">
    <property type="term" value="F:molybdopterin molybdotransferase activity"/>
    <property type="evidence" value="ECO:0007669"/>
    <property type="project" value="UniProtKB-UniRule"/>
</dbReference>
<organism evidence="3 4">
    <name type="scientific">Dendrosporobacter quercicolus</name>
    <dbReference type="NCBI Taxonomy" id="146817"/>
    <lineage>
        <taxon>Bacteria</taxon>
        <taxon>Bacillati</taxon>
        <taxon>Bacillota</taxon>
        <taxon>Negativicutes</taxon>
        <taxon>Selenomonadales</taxon>
        <taxon>Sporomusaceae</taxon>
        <taxon>Dendrosporobacter</taxon>
    </lineage>
</organism>
<feature type="domain" description="MoaB/Mog" evidence="2">
    <location>
        <begin position="175"/>
        <end position="306"/>
    </location>
</feature>
<comment type="catalytic activity">
    <reaction evidence="1">
        <text>adenylyl-molybdopterin + molybdate = Mo-molybdopterin + AMP + H(+)</text>
        <dbReference type="Rhea" id="RHEA:35047"/>
        <dbReference type="ChEBI" id="CHEBI:15378"/>
        <dbReference type="ChEBI" id="CHEBI:36264"/>
        <dbReference type="ChEBI" id="CHEBI:62727"/>
        <dbReference type="ChEBI" id="CHEBI:71302"/>
        <dbReference type="ChEBI" id="CHEBI:456215"/>
    </reaction>
</comment>
<dbReference type="GO" id="GO:0046872">
    <property type="term" value="F:metal ion binding"/>
    <property type="evidence" value="ECO:0007669"/>
    <property type="project" value="UniProtKB-UniRule"/>
</dbReference>
<evidence type="ECO:0000259" key="2">
    <source>
        <dbReference type="SMART" id="SM00852"/>
    </source>
</evidence>
<keyword evidence="1" id="KW-0808">Transferase</keyword>
<dbReference type="STRING" id="146817.SAMN04488502_11818"/>
<dbReference type="SUPFAM" id="SSF53218">
    <property type="entry name" value="Molybdenum cofactor biosynthesis proteins"/>
    <property type="match status" value="1"/>
</dbReference>
<dbReference type="Proteomes" id="UP000214880">
    <property type="component" value="Unassembled WGS sequence"/>
</dbReference>
<accession>A0A1H0AIT0</accession>
<dbReference type="SMART" id="SM00852">
    <property type="entry name" value="MoCF_biosynth"/>
    <property type="match status" value="1"/>
</dbReference>
<dbReference type="PANTHER" id="PTHR10192">
    <property type="entry name" value="MOLYBDOPTERIN BIOSYNTHESIS PROTEIN"/>
    <property type="match status" value="1"/>
</dbReference>
<keyword evidence="1" id="KW-0479">Metal-binding</keyword>
<dbReference type="EMBL" id="FNHB01000018">
    <property type="protein sequence ID" value="SDN32983.1"/>
    <property type="molecule type" value="Genomic_DNA"/>
</dbReference>
<comment type="function">
    <text evidence="1">Catalyzes the insertion of molybdate into adenylated molybdopterin with the concomitant release of AMP.</text>
</comment>
<gene>
    <name evidence="3" type="ORF">SAMN04488502_11818</name>
</gene>
<keyword evidence="1" id="KW-0501">Molybdenum cofactor biosynthesis</keyword>
<dbReference type="GO" id="GO:0006777">
    <property type="term" value="P:Mo-molybdopterin cofactor biosynthetic process"/>
    <property type="evidence" value="ECO:0007669"/>
    <property type="project" value="UniProtKB-UniRule"/>
</dbReference>
<dbReference type="AlphaFoldDB" id="A0A1H0AIT0"/>
<comment type="cofactor">
    <cofactor evidence="1">
        <name>Mg(2+)</name>
        <dbReference type="ChEBI" id="CHEBI:18420"/>
    </cofactor>
</comment>
<proteinExistence type="inferred from homology"/>
<comment type="pathway">
    <text evidence="1">Cofactor biosynthesis; molybdopterin biosynthesis.</text>
</comment>
<evidence type="ECO:0000313" key="4">
    <source>
        <dbReference type="Proteomes" id="UP000214880"/>
    </source>
</evidence>
<keyword evidence="1" id="KW-0460">Magnesium</keyword>
<dbReference type="Pfam" id="PF00994">
    <property type="entry name" value="MoCF_biosynth"/>
    <property type="match status" value="1"/>
</dbReference>